<dbReference type="CDD" id="cd05117">
    <property type="entry name" value="STKc_CAMK"/>
    <property type="match status" value="1"/>
</dbReference>
<evidence type="ECO:0000256" key="7">
    <source>
        <dbReference type="RuleBase" id="RU000304"/>
    </source>
</evidence>
<evidence type="ECO:0000256" key="5">
    <source>
        <dbReference type="ARBA" id="ARBA00022840"/>
    </source>
</evidence>
<dbReference type="GO" id="GO:0005524">
    <property type="term" value="F:ATP binding"/>
    <property type="evidence" value="ECO:0007669"/>
    <property type="project" value="UniProtKB-UniRule"/>
</dbReference>
<dbReference type="EMBL" id="JANBPU010000039">
    <property type="protein sequence ID" value="KAJ1918708.1"/>
    <property type="molecule type" value="Genomic_DNA"/>
</dbReference>
<keyword evidence="3 6" id="KW-0547">Nucleotide-binding</keyword>
<dbReference type="Proteomes" id="UP001150538">
    <property type="component" value="Unassembled WGS sequence"/>
</dbReference>
<dbReference type="PROSITE" id="PS00107">
    <property type="entry name" value="PROTEIN_KINASE_ATP"/>
    <property type="match status" value="1"/>
</dbReference>
<keyword evidence="4 10" id="KW-0418">Kinase</keyword>
<dbReference type="FunFam" id="3.30.200.20:FF:000315">
    <property type="entry name" value="Calcium-dependent protein kinase 3"/>
    <property type="match status" value="1"/>
</dbReference>
<feature type="binding site" evidence="6">
    <location>
        <position position="57"/>
    </location>
    <ligand>
        <name>ATP</name>
        <dbReference type="ChEBI" id="CHEBI:30616"/>
    </ligand>
</feature>
<dbReference type="FunFam" id="1.10.510.10:FF:000571">
    <property type="entry name" value="Maternal embryonic leucine zipper kinase"/>
    <property type="match status" value="1"/>
</dbReference>
<keyword evidence="2 10" id="KW-0808">Transferase</keyword>
<protein>
    <submittedName>
        <fullName evidence="10">Calmodulin-dependent protein kinase cmk2</fullName>
        <ecNumber evidence="10">2.7.11.17</ecNumber>
    </submittedName>
</protein>
<evidence type="ECO:0000256" key="6">
    <source>
        <dbReference type="PROSITE-ProRule" id="PRU10141"/>
    </source>
</evidence>
<evidence type="ECO:0000256" key="3">
    <source>
        <dbReference type="ARBA" id="ARBA00022741"/>
    </source>
</evidence>
<name>A0A9W8DQK4_9FUNG</name>
<dbReference type="InterPro" id="IPR011009">
    <property type="entry name" value="Kinase-like_dom_sf"/>
</dbReference>
<evidence type="ECO:0000313" key="11">
    <source>
        <dbReference type="Proteomes" id="UP001150538"/>
    </source>
</evidence>
<evidence type="ECO:0000259" key="9">
    <source>
        <dbReference type="PROSITE" id="PS50011"/>
    </source>
</evidence>
<dbReference type="GO" id="GO:0004683">
    <property type="term" value="F:calcium/calmodulin-dependent protein kinase activity"/>
    <property type="evidence" value="ECO:0007669"/>
    <property type="project" value="UniProtKB-EC"/>
</dbReference>
<dbReference type="Gene3D" id="1.10.510.10">
    <property type="entry name" value="Transferase(Phosphotransferase) domain 1"/>
    <property type="match status" value="1"/>
</dbReference>
<keyword evidence="1 7" id="KW-0723">Serine/threonine-protein kinase</keyword>
<keyword evidence="11" id="KW-1185">Reference proteome</keyword>
<feature type="domain" description="Protein kinase" evidence="9">
    <location>
        <begin position="24"/>
        <end position="283"/>
    </location>
</feature>
<dbReference type="OrthoDB" id="40902at2759"/>
<sequence length="415" mass="46715">MGLRDFFASHMEKQPDSLERRKYYKFGAILGSGTFGQVRLARFTPTNQTVAVKMIKKDAIHGDANMVLKEIAVVERLNHPNIVRLLDWFESNTKYYLVFEVCTGGELFQKICQRGRFSEKDAIPFIKVCFEAIAYLHENDIVHRDIKPENLLFKHEGEGAPLMLTDFGISRIMKDSNEVLTTLCGSFGYAAPEMLTREGHGKAVDIWSMGTVLFSVLCGYAPWWKYESNQAETLRAMKFLPIEFDERYWWGISEEVKDLIRRCLDPNQHARITAADALNHPWFQSLTASDRDLLTDVKDNWQKKFQRAFNKIKAINRLRAGSSSTKSDSESEDGYSESMDGTTPHSANFPKDHAEESSNASHNNDGNGANTQASHGSSTNPFDQILAQARQNVSDNNNGTDAHNASAPSLPGGFK</sequence>
<comment type="caution">
    <text evidence="10">The sequence shown here is derived from an EMBL/GenBank/DDBJ whole genome shotgun (WGS) entry which is preliminary data.</text>
</comment>
<dbReference type="InterPro" id="IPR008271">
    <property type="entry name" value="Ser/Thr_kinase_AS"/>
</dbReference>
<organism evidence="10 11">
    <name type="scientific">Mycoemilia scoparia</name>
    <dbReference type="NCBI Taxonomy" id="417184"/>
    <lineage>
        <taxon>Eukaryota</taxon>
        <taxon>Fungi</taxon>
        <taxon>Fungi incertae sedis</taxon>
        <taxon>Zoopagomycota</taxon>
        <taxon>Kickxellomycotina</taxon>
        <taxon>Kickxellomycetes</taxon>
        <taxon>Kickxellales</taxon>
        <taxon>Kickxellaceae</taxon>
        <taxon>Mycoemilia</taxon>
    </lineage>
</organism>
<evidence type="ECO:0000256" key="8">
    <source>
        <dbReference type="SAM" id="MobiDB-lite"/>
    </source>
</evidence>
<dbReference type="InterPro" id="IPR017441">
    <property type="entry name" value="Protein_kinase_ATP_BS"/>
</dbReference>
<feature type="compositionally biased region" description="Polar residues" evidence="8">
    <location>
        <begin position="357"/>
        <end position="382"/>
    </location>
</feature>
<reference evidence="10" key="1">
    <citation type="submission" date="2022-07" db="EMBL/GenBank/DDBJ databases">
        <title>Phylogenomic reconstructions and comparative analyses of Kickxellomycotina fungi.</title>
        <authorList>
            <person name="Reynolds N.K."/>
            <person name="Stajich J.E."/>
            <person name="Barry K."/>
            <person name="Grigoriev I.V."/>
            <person name="Crous P."/>
            <person name="Smith M.E."/>
        </authorList>
    </citation>
    <scope>NUCLEOTIDE SEQUENCE</scope>
    <source>
        <strain evidence="10">NBRC 100468</strain>
    </source>
</reference>
<feature type="region of interest" description="Disordered" evidence="8">
    <location>
        <begin position="319"/>
        <end position="415"/>
    </location>
</feature>
<dbReference type="SMART" id="SM00220">
    <property type="entry name" value="S_TKc"/>
    <property type="match status" value="1"/>
</dbReference>
<comment type="similarity">
    <text evidence="7">Belongs to the protein kinase superfamily.</text>
</comment>
<evidence type="ECO:0000256" key="2">
    <source>
        <dbReference type="ARBA" id="ARBA00022679"/>
    </source>
</evidence>
<dbReference type="SUPFAM" id="SSF56112">
    <property type="entry name" value="Protein kinase-like (PK-like)"/>
    <property type="match status" value="1"/>
</dbReference>
<proteinExistence type="inferred from homology"/>
<evidence type="ECO:0000313" key="10">
    <source>
        <dbReference type="EMBL" id="KAJ1918708.1"/>
    </source>
</evidence>
<evidence type="ECO:0000256" key="4">
    <source>
        <dbReference type="ARBA" id="ARBA00022777"/>
    </source>
</evidence>
<dbReference type="Gene3D" id="3.30.200.20">
    <property type="entry name" value="Phosphorylase Kinase, domain 1"/>
    <property type="match status" value="1"/>
</dbReference>
<dbReference type="Pfam" id="PF00069">
    <property type="entry name" value="Pkinase"/>
    <property type="match status" value="1"/>
</dbReference>
<dbReference type="AlphaFoldDB" id="A0A9W8DQK4"/>
<feature type="compositionally biased region" description="Polar residues" evidence="8">
    <location>
        <begin position="389"/>
        <end position="407"/>
    </location>
</feature>
<evidence type="ECO:0000256" key="1">
    <source>
        <dbReference type="ARBA" id="ARBA00022527"/>
    </source>
</evidence>
<dbReference type="PROSITE" id="PS00108">
    <property type="entry name" value="PROTEIN_KINASE_ST"/>
    <property type="match status" value="1"/>
</dbReference>
<keyword evidence="5 6" id="KW-0067">ATP-binding</keyword>
<dbReference type="PROSITE" id="PS50011">
    <property type="entry name" value="PROTEIN_KINASE_DOM"/>
    <property type="match status" value="1"/>
</dbReference>
<dbReference type="InterPro" id="IPR000719">
    <property type="entry name" value="Prot_kinase_dom"/>
</dbReference>
<dbReference type="EC" id="2.7.11.17" evidence="10"/>
<gene>
    <name evidence="10" type="primary">CMK2</name>
    <name evidence="10" type="ORF">H4219_002430</name>
</gene>
<accession>A0A9W8DQK4</accession>
<dbReference type="PANTHER" id="PTHR24347">
    <property type="entry name" value="SERINE/THREONINE-PROTEIN KINASE"/>
    <property type="match status" value="1"/>
</dbReference>